<dbReference type="Gene3D" id="1.10.10.630">
    <property type="entry name" value="DnaD domain-like"/>
    <property type="match status" value="2"/>
</dbReference>
<dbReference type="SUPFAM" id="SSF158499">
    <property type="entry name" value="DnaD domain-like"/>
    <property type="match status" value="1"/>
</dbReference>
<dbReference type="Proteomes" id="UP000886824">
    <property type="component" value="Unassembled WGS sequence"/>
</dbReference>
<reference evidence="4" key="2">
    <citation type="submission" date="2021-04" db="EMBL/GenBank/DDBJ databases">
        <authorList>
            <person name="Gilroy R."/>
        </authorList>
    </citation>
    <scope>NUCLEOTIDE SEQUENCE</scope>
    <source>
        <strain evidence="4">CHK33-7979</strain>
    </source>
</reference>
<gene>
    <name evidence="4" type="ORF">H9826_04685</name>
</gene>
<comment type="caution">
    <text evidence="4">The sequence shown here is derived from an EMBL/GenBank/DDBJ whole genome shotgun (WGS) entry which is preliminary data.</text>
</comment>
<evidence type="ECO:0000256" key="2">
    <source>
        <dbReference type="SAM" id="MobiDB-lite"/>
    </source>
</evidence>
<sequence>MAAGVLLPGGVLSMTSSAAERLIRSGSGDAALLYLQLLRQGGQFDAERVRKALGWSVDRISGVYTQLADLGLARKDADLSPAPAPPEPDSPPDYTAADIAREMEGPGAFPHLVRELERRLGKVLSTADLKMLYTMFDYLALPAEVILLLTTWCIEETERKYGPGRKPRMSQLKKEAFVWRRLGVDTPEAADAHVRALSALRGREAKLLPLLGISGRVPVEGERKYINAWIEMGFDDESIALAYEKTILKKGALNWAYMNSILRSWHQKGLHTREQVEAGDSAWPKDRPVRTPLAQGPGAQPTGKAVERLKEDMDWMDRFLEQTEGKE</sequence>
<dbReference type="InterPro" id="IPR006343">
    <property type="entry name" value="DnaB/C_C"/>
</dbReference>
<dbReference type="Pfam" id="PF07261">
    <property type="entry name" value="DnaB_2"/>
    <property type="match status" value="1"/>
</dbReference>
<evidence type="ECO:0000259" key="3">
    <source>
        <dbReference type="Pfam" id="PF07261"/>
    </source>
</evidence>
<name>A0A9D1Z4U5_9FIRM</name>
<accession>A0A9D1Z4U5</accession>
<evidence type="ECO:0000313" key="4">
    <source>
        <dbReference type="EMBL" id="HIY73255.1"/>
    </source>
</evidence>
<dbReference type="NCBIfam" id="TIGR01446">
    <property type="entry name" value="DnaD_dom"/>
    <property type="match status" value="1"/>
</dbReference>
<reference evidence="4" key="1">
    <citation type="journal article" date="2021" name="PeerJ">
        <title>Extensive microbial diversity within the chicken gut microbiome revealed by metagenomics and culture.</title>
        <authorList>
            <person name="Gilroy R."/>
            <person name="Ravi A."/>
            <person name="Getino M."/>
            <person name="Pursley I."/>
            <person name="Horton D.L."/>
            <person name="Alikhan N.F."/>
            <person name="Baker D."/>
            <person name="Gharbi K."/>
            <person name="Hall N."/>
            <person name="Watson M."/>
            <person name="Adriaenssens E.M."/>
            <person name="Foster-Nyarko E."/>
            <person name="Jarju S."/>
            <person name="Secka A."/>
            <person name="Antonio M."/>
            <person name="Oren A."/>
            <person name="Chaudhuri R.R."/>
            <person name="La Ragione R."/>
            <person name="Hildebrand F."/>
            <person name="Pallen M.J."/>
        </authorList>
    </citation>
    <scope>NUCLEOTIDE SEQUENCE</scope>
    <source>
        <strain evidence="4">CHK33-7979</strain>
    </source>
</reference>
<feature type="domain" description="DnaB/C C-terminal" evidence="3">
    <location>
        <begin position="215"/>
        <end position="278"/>
    </location>
</feature>
<protein>
    <submittedName>
        <fullName evidence="4">DnaD domain protein</fullName>
    </submittedName>
</protein>
<dbReference type="EMBL" id="DXCX01000048">
    <property type="protein sequence ID" value="HIY73255.1"/>
    <property type="molecule type" value="Genomic_DNA"/>
</dbReference>
<evidence type="ECO:0000313" key="5">
    <source>
        <dbReference type="Proteomes" id="UP000886824"/>
    </source>
</evidence>
<evidence type="ECO:0000256" key="1">
    <source>
        <dbReference type="ARBA" id="ARBA00093462"/>
    </source>
</evidence>
<dbReference type="InterPro" id="IPR034829">
    <property type="entry name" value="DnaD-like_sf"/>
</dbReference>
<comment type="similarity">
    <text evidence="1">Belongs to the DnaB/DnaD family.</text>
</comment>
<dbReference type="AlphaFoldDB" id="A0A9D1Z4U5"/>
<proteinExistence type="inferred from homology"/>
<organism evidence="4 5">
    <name type="scientific">Candidatus Intestinimonas merdavium</name>
    <dbReference type="NCBI Taxonomy" id="2838622"/>
    <lineage>
        <taxon>Bacteria</taxon>
        <taxon>Bacillati</taxon>
        <taxon>Bacillota</taxon>
        <taxon>Clostridia</taxon>
        <taxon>Eubacteriales</taxon>
        <taxon>Intestinimonas</taxon>
    </lineage>
</organism>
<feature type="region of interest" description="Disordered" evidence="2">
    <location>
        <begin position="275"/>
        <end position="305"/>
    </location>
</feature>